<protein>
    <submittedName>
        <fullName evidence="1">Uncharacterized protein</fullName>
    </submittedName>
</protein>
<gene>
    <name evidence="1" type="ORF">HPB49_015534</name>
</gene>
<proteinExistence type="predicted"/>
<keyword evidence="2" id="KW-1185">Reference proteome</keyword>
<dbReference type="EMBL" id="CM023476">
    <property type="protein sequence ID" value="KAH7941622.1"/>
    <property type="molecule type" value="Genomic_DNA"/>
</dbReference>
<sequence>MTAELSHAVLAFGVDLYKQFIVNAGRNARNVVASPFSIATTLSMTLAGARGHTAEEIANALHTENSNDVHSHFCNFLAQLLGCAPEVTLEIANRLYCERAFSVLDEYTNVLEKFYGSAVMPANFKSEAEEARLAINAWVEEATKSKIKDLLPGGIIDSDTALVLVNAVYFKGAWKDQFDTFSTSPGNFHVSKGKVKTVDMMHNVARYRVCTKCEGLKAGAIELPYKGGKASMLILLPDDVEGLADLEASLTATNLAGIMAALQGPAKSVNLSLPRFKVEQATDLKMTLRCMGIKDLFSDGADLSGINGKKELAVSAAIHKAFVEVSEEGTEAAAATVMAASNSCARFATNFTVDHPFMFLIRWHDPSVILFMGSVRDIIT</sequence>
<reference evidence="1" key="1">
    <citation type="submission" date="2020-05" db="EMBL/GenBank/DDBJ databases">
        <title>Large-scale comparative analyses of tick genomes elucidate their genetic diversity and vector capacities.</title>
        <authorList>
            <person name="Jia N."/>
            <person name="Wang J."/>
            <person name="Shi W."/>
            <person name="Du L."/>
            <person name="Sun Y."/>
            <person name="Zhan W."/>
            <person name="Jiang J."/>
            <person name="Wang Q."/>
            <person name="Zhang B."/>
            <person name="Ji P."/>
            <person name="Sakyi L.B."/>
            <person name="Cui X."/>
            <person name="Yuan T."/>
            <person name="Jiang B."/>
            <person name="Yang W."/>
            <person name="Lam T.T.-Y."/>
            <person name="Chang Q."/>
            <person name="Ding S."/>
            <person name="Wang X."/>
            <person name="Zhu J."/>
            <person name="Ruan X."/>
            <person name="Zhao L."/>
            <person name="Wei J."/>
            <person name="Que T."/>
            <person name="Du C."/>
            <person name="Cheng J."/>
            <person name="Dai P."/>
            <person name="Han X."/>
            <person name="Huang E."/>
            <person name="Gao Y."/>
            <person name="Liu J."/>
            <person name="Shao H."/>
            <person name="Ye R."/>
            <person name="Li L."/>
            <person name="Wei W."/>
            <person name="Wang X."/>
            <person name="Wang C."/>
            <person name="Yang T."/>
            <person name="Huo Q."/>
            <person name="Li W."/>
            <person name="Guo W."/>
            <person name="Chen H."/>
            <person name="Zhou L."/>
            <person name="Ni X."/>
            <person name="Tian J."/>
            <person name="Zhou Y."/>
            <person name="Sheng Y."/>
            <person name="Liu T."/>
            <person name="Pan Y."/>
            <person name="Xia L."/>
            <person name="Li J."/>
            <person name="Zhao F."/>
            <person name="Cao W."/>
        </authorList>
    </citation>
    <scope>NUCLEOTIDE SEQUENCE</scope>
    <source>
        <strain evidence="1">Dsil-2018</strain>
    </source>
</reference>
<comment type="caution">
    <text evidence="1">The sequence shown here is derived from an EMBL/GenBank/DDBJ whole genome shotgun (WGS) entry which is preliminary data.</text>
</comment>
<name>A0ACB8CG34_DERSI</name>
<organism evidence="1 2">
    <name type="scientific">Dermacentor silvarum</name>
    <name type="common">Tick</name>
    <dbReference type="NCBI Taxonomy" id="543639"/>
    <lineage>
        <taxon>Eukaryota</taxon>
        <taxon>Metazoa</taxon>
        <taxon>Ecdysozoa</taxon>
        <taxon>Arthropoda</taxon>
        <taxon>Chelicerata</taxon>
        <taxon>Arachnida</taxon>
        <taxon>Acari</taxon>
        <taxon>Parasitiformes</taxon>
        <taxon>Ixodida</taxon>
        <taxon>Ixodoidea</taxon>
        <taxon>Ixodidae</taxon>
        <taxon>Rhipicephalinae</taxon>
        <taxon>Dermacentor</taxon>
    </lineage>
</organism>
<dbReference type="Proteomes" id="UP000821865">
    <property type="component" value="Chromosome 7"/>
</dbReference>
<accession>A0ACB8CG34</accession>
<evidence type="ECO:0000313" key="2">
    <source>
        <dbReference type="Proteomes" id="UP000821865"/>
    </source>
</evidence>
<evidence type="ECO:0000313" key="1">
    <source>
        <dbReference type="EMBL" id="KAH7941622.1"/>
    </source>
</evidence>